<keyword evidence="3" id="KW-1185">Reference proteome</keyword>
<accession>A0A835INL3</accession>
<dbReference type="Proteomes" id="UP000631114">
    <property type="component" value="Unassembled WGS sequence"/>
</dbReference>
<dbReference type="AlphaFoldDB" id="A0A835INL3"/>
<comment type="caution">
    <text evidence="2">The sequence shown here is derived from an EMBL/GenBank/DDBJ whole genome shotgun (WGS) entry which is preliminary data.</text>
</comment>
<name>A0A835INL3_9MAGN</name>
<gene>
    <name evidence="2" type="ORF">IFM89_007265</name>
</gene>
<evidence type="ECO:0000256" key="1">
    <source>
        <dbReference type="SAM" id="MobiDB-lite"/>
    </source>
</evidence>
<organism evidence="2 3">
    <name type="scientific">Coptis chinensis</name>
    <dbReference type="NCBI Taxonomy" id="261450"/>
    <lineage>
        <taxon>Eukaryota</taxon>
        <taxon>Viridiplantae</taxon>
        <taxon>Streptophyta</taxon>
        <taxon>Embryophyta</taxon>
        <taxon>Tracheophyta</taxon>
        <taxon>Spermatophyta</taxon>
        <taxon>Magnoliopsida</taxon>
        <taxon>Ranunculales</taxon>
        <taxon>Ranunculaceae</taxon>
        <taxon>Coptidoideae</taxon>
        <taxon>Coptis</taxon>
    </lineage>
</organism>
<evidence type="ECO:0008006" key="4">
    <source>
        <dbReference type="Google" id="ProtNLM"/>
    </source>
</evidence>
<sequence length="355" mass="39081">MDPLDEQDGSNSQGAGQEDDSNLQGDGHDRSNFQGADLGDNEISGGTPAVTSSTKRGPSKSPKALPDGKKRKVSTNELGQPNGLDLDTRTFITGLGVNTRKYVPITYQNFRVVPIDFKKKSFECSGEREWIKLGEITGITCISAISKAASKRNKANRSKLRAPNTLGRRSMATTRHVIAVENKFKSDLEVGRAEYHGEKTALVMKKNEELRCENTTTNSKLDRLETELQMVKDMIVASQPASQTQRNPISETPTVEVPLRQPSQMHYSFMNKMRDLHFVGGLKVASGEIVVVNPQSIFHGRPMGEGVFKILLTKVVDSEARVFFPNDFASTLGEVGVHGYVTWPIAFLQVPKDDA</sequence>
<feature type="region of interest" description="Disordered" evidence="1">
    <location>
        <begin position="1"/>
        <end position="85"/>
    </location>
</feature>
<protein>
    <recommendedName>
        <fullName evidence="4">Transposase Tnp1/En/Spm-like domain-containing protein</fullName>
    </recommendedName>
</protein>
<proteinExistence type="predicted"/>
<dbReference type="EMBL" id="JADFTS010000002">
    <property type="protein sequence ID" value="KAF9619517.1"/>
    <property type="molecule type" value="Genomic_DNA"/>
</dbReference>
<evidence type="ECO:0000313" key="2">
    <source>
        <dbReference type="EMBL" id="KAF9619517.1"/>
    </source>
</evidence>
<evidence type="ECO:0000313" key="3">
    <source>
        <dbReference type="Proteomes" id="UP000631114"/>
    </source>
</evidence>
<reference evidence="2 3" key="1">
    <citation type="submission" date="2020-10" db="EMBL/GenBank/DDBJ databases">
        <title>The Coptis chinensis genome and diversification of protoberbering-type alkaloids.</title>
        <authorList>
            <person name="Wang B."/>
            <person name="Shu S."/>
            <person name="Song C."/>
            <person name="Liu Y."/>
        </authorList>
    </citation>
    <scope>NUCLEOTIDE SEQUENCE [LARGE SCALE GENOMIC DNA]</scope>
    <source>
        <strain evidence="2">HL-2020</strain>
        <tissue evidence="2">Leaf</tissue>
    </source>
</reference>